<comment type="cofactor">
    <cofactor evidence="1">
        <name>pyridoxal 5'-phosphate</name>
        <dbReference type="ChEBI" id="CHEBI:597326"/>
    </cofactor>
</comment>
<dbReference type="Gene3D" id="3.40.640.10">
    <property type="entry name" value="Type I PLP-dependent aspartate aminotransferase-like (Major domain)"/>
    <property type="match status" value="1"/>
</dbReference>
<dbReference type="PANTHER" id="PTHR43807:SF20">
    <property type="entry name" value="FI04487P"/>
    <property type="match status" value="1"/>
</dbReference>
<sequence length="402" mass="43005">MTVTGAWSRAARGAMLLDDAGRMSPTIFAEMSALAVATGAINLGQGFPDEDGPREVLDAAKRAIDDGINQYPPGIGMPILREAIAEHQRRFYDQAVDPDTEVLVTAGATEAIAASLLALLDPGDEVVTLEPFYDSYGAMIALAGARHVGVPLRWPEFAPDHDDLRAAVTDRTRVILINSPHNPTGTVLDRATLELIVELAHRHDAIILTDEVYEHLTYDGARHIPISTLPGARERTVTISSGGKTFATTGWKVGWIVAPPVLLGPILAVKQFLTYVSGAPFQPAIATGLRMPDSFFTGTAATLQAKRDLLSEGCAAPASASPARGVRTSSSPTRRRSGTTTRSTSAARCRGWRAWWRSRSPRSSVRTGATARARSSGSRSANASPCSRMPWRGSRACPRCRG</sequence>
<reference evidence="8" key="1">
    <citation type="journal article" date="2019" name="Int. J. Syst. Evol. Microbiol.">
        <title>The Global Catalogue of Microorganisms (GCM) 10K type strain sequencing project: providing services to taxonomists for standard genome sequencing and annotation.</title>
        <authorList>
            <consortium name="The Broad Institute Genomics Platform"/>
            <consortium name="The Broad Institute Genome Sequencing Center for Infectious Disease"/>
            <person name="Wu L."/>
            <person name="Ma J."/>
        </authorList>
    </citation>
    <scope>NUCLEOTIDE SEQUENCE [LARGE SCALE GENOMIC DNA]</scope>
    <source>
        <strain evidence="8">NBRC 108894</strain>
    </source>
</reference>
<keyword evidence="4" id="KW-0663">Pyridoxal phosphate</keyword>
<organism evidence="7 8">
    <name type="scientific">Pseudolysinimonas kribbensis</name>
    <dbReference type="NCBI Taxonomy" id="433641"/>
    <lineage>
        <taxon>Bacteria</taxon>
        <taxon>Bacillati</taxon>
        <taxon>Actinomycetota</taxon>
        <taxon>Actinomycetes</taxon>
        <taxon>Micrococcales</taxon>
        <taxon>Microbacteriaceae</taxon>
        <taxon>Pseudolysinimonas</taxon>
    </lineage>
</organism>
<dbReference type="CDD" id="cd00609">
    <property type="entry name" value="AAT_like"/>
    <property type="match status" value="1"/>
</dbReference>
<evidence type="ECO:0000256" key="5">
    <source>
        <dbReference type="SAM" id="MobiDB-lite"/>
    </source>
</evidence>
<dbReference type="SUPFAM" id="SSF53383">
    <property type="entry name" value="PLP-dependent transferases"/>
    <property type="match status" value="1"/>
</dbReference>
<feature type="compositionally biased region" description="Low complexity" evidence="5">
    <location>
        <begin position="361"/>
        <end position="384"/>
    </location>
</feature>
<evidence type="ECO:0000256" key="1">
    <source>
        <dbReference type="ARBA" id="ARBA00001933"/>
    </source>
</evidence>
<dbReference type="Pfam" id="PF00155">
    <property type="entry name" value="Aminotran_1_2"/>
    <property type="match status" value="1"/>
</dbReference>
<dbReference type="EMBL" id="BSVB01000001">
    <property type="protein sequence ID" value="GMA93877.1"/>
    <property type="molecule type" value="Genomic_DNA"/>
</dbReference>
<keyword evidence="8" id="KW-1185">Reference proteome</keyword>
<dbReference type="InterPro" id="IPR015424">
    <property type="entry name" value="PyrdxlP-dep_Trfase"/>
</dbReference>
<dbReference type="PANTHER" id="PTHR43807">
    <property type="entry name" value="FI04487P"/>
    <property type="match status" value="1"/>
</dbReference>
<dbReference type="InterPro" id="IPR015422">
    <property type="entry name" value="PyrdxlP-dep_Trfase_small"/>
</dbReference>
<evidence type="ECO:0000256" key="2">
    <source>
        <dbReference type="ARBA" id="ARBA00022576"/>
    </source>
</evidence>
<evidence type="ECO:0000313" key="8">
    <source>
        <dbReference type="Proteomes" id="UP001157034"/>
    </source>
</evidence>
<dbReference type="InterPro" id="IPR004839">
    <property type="entry name" value="Aminotransferase_I/II_large"/>
</dbReference>
<name>A0ABQ6K1S4_9MICO</name>
<evidence type="ECO:0000313" key="7">
    <source>
        <dbReference type="EMBL" id="GMA93877.1"/>
    </source>
</evidence>
<comment type="caution">
    <text evidence="7">The sequence shown here is derived from an EMBL/GenBank/DDBJ whole genome shotgun (WGS) entry which is preliminary data.</text>
</comment>
<evidence type="ECO:0000256" key="4">
    <source>
        <dbReference type="ARBA" id="ARBA00022898"/>
    </source>
</evidence>
<dbReference type="InterPro" id="IPR051326">
    <property type="entry name" value="Kynurenine-oxoglutarate_AT"/>
</dbReference>
<feature type="compositionally biased region" description="Low complexity" evidence="5">
    <location>
        <begin position="324"/>
        <end position="346"/>
    </location>
</feature>
<evidence type="ECO:0000256" key="3">
    <source>
        <dbReference type="ARBA" id="ARBA00022679"/>
    </source>
</evidence>
<gene>
    <name evidence="7" type="ORF">GCM10025881_07010</name>
</gene>
<dbReference type="Proteomes" id="UP001157034">
    <property type="component" value="Unassembled WGS sequence"/>
</dbReference>
<keyword evidence="2" id="KW-0032">Aminotransferase</keyword>
<dbReference type="Gene3D" id="3.90.1150.10">
    <property type="entry name" value="Aspartate Aminotransferase, domain 1"/>
    <property type="match status" value="1"/>
</dbReference>
<keyword evidence="3" id="KW-0808">Transferase</keyword>
<protein>
    <recommendedName>
        <fullName evidence="6">Aminotransferase class I/classII large domain-containing protein</fullName>
    </recommendedName>
</protein>
<feature type="domain" description="Aminotransferase class I/classII large" evidence="6">
    <location>
        <begin position="40"/>
        <end position="316"/>
    </location>
</feature>
<feature type="region of interest" description="Disordered" evidence="5">
    <location>
        <begin position="361"/>
        <end position="402"/>
    </location>
</feature>
<feature type="region of interest" description="Disordered" evidence="5">
    <location>
        <begin position="314"/>
        <end position="346"/>
    </location>
</feature>
<dbReference type="InterPro" id="IPR015421">
    <property type="entry name" value="PyrdxlP-dep_Trfase_major"/>
</dbReference>
<accession>A0ABQ6K1S4</accession>
<proteinExistence type="predicted"/>
<evidence type="ECO:0000259" key="6">
    <source>
        <dbReference type="Pfam" id="PF00155"/>
    </source>
</evidence>